<gene>
    <name evidence="2" type="ORF">AVEN_78097_1</name>
</gene>
<organism evidence="2 3">
    <name type="scientific">Araneus ventricosus</name>
    <name type="common">Orbweaver spider</name>
    <name type="synonym">Epeira ventricosa</name>
    <dbReference type="NCBI Taxonomy" id="182803"/>
    <lineage>
        <taxon>Eukaryota</taxon>
        <taxon>Metazoa</taxon>
        <taxon>Ecdysozoa</taxon>
        <taxon>Arthropoda</taxon>
        <taxon>Chelicerata</taxon>
        <taxon>Arachnida</taxon>
        <taxon>Araneae</taxon>
        <taxon>Araneomorphae</taxon>
        <taxon>Entelegynae</taxon>
        <taxon>Araneoidea</taxon>
        <taxon>Araneidae</taxon>
        <taxon>Araneus</taxon>
    </lineage>
</organism>
<dbReference type="AlphaFoldDB" id="A0A4Y2F369"/>
<protein>
    <submittedName>
        <fullName evidence="2">Uncharacterized protein</fullName>
    </submittedName>
</protein>
<reference evidence="2 3" key="1">
    <citation type="journal article" date="2019" name="Sci. Rep.">
        <title>Orb-weaving spider Araneus ventricosus genome elucidates the spidroin gene catalogue.</title>
        <authorList>
            <person name="Kono N."/>
            <person name="Nakamura H."/>
            <person name="Ohtoshi R."/>
            <person name="Moran D.A.P."/>
            <person name="Shinohara A."/>
            <person name="Yoshida Y."/>
            <person name="Fujiwara M."/>
            <person name="Mori M."/>
            <person name="Tomita M."/>
            <person name="Arakawa K."/>
        </authorList>
    </citation>
    <scope>NUCLEOTIDE SEQUENCE [LARGE SCALE GENOMIC DNA]</scope>
</reference>
<comment type="caution">
    <text evidence="2">The sequence shown here is derived from an EMBL/GenBank/DDBJ whole genome shotgun (WGS) entry which is preliminary data.</text>
</comment>
<evidence type="ECO:0000313" key="2">
    <source>
        <dbReference type="EMBL" id="GBM36002.1"/>
    </source>
</evidence>
<sequence length="126" mass="14299">MALLSYGDFIVFVFHLTYPQKGKENGGPSRVFGLSLAGLSRLMEKKKTNSTGQRKKGGASRAKMKNGSCRKMKCAVDEDVSGKTRIVIENRKPFYHDSVFKLAQYLQVGLKKKLLRTHCNHWRLVH</sequence>
<feature type="region of interest" description="Disordered" evidence="1">
    <location>
        <begin position="45"/>
        <end position="64"/>
    </location>
</feature>
<feature type="compositionally biased region" description="Basic residues" evidence="1">
    <location>
        <begin position="53"/>
        <end position="64"/>
    </location>
</feature>
<accession>A0A4Y2F369</accession>
<evidence type="ECO:0000313" key="3">
    <source>
        <dbReference type="Proteomes" id="UP000499080"/>
    </source>
</evidence>
<dbReference type="Proteomes" id="UP000499080">
    <property type="component" value="Unassembled WGS sequence"/>
</dbReference>
<proteinExistence type="predicted"/>
<dbReference type="EMBL" id="BGPR01000800">
    <property type="protein sequence ID" value="GBM36002.1"/>
    <property type="molecule type" value="Genomic_DNA"/>
</dbReference>
<evidence type="ECO:0000256" key="1">
    <source>
        <dbReference type="SAM" id="MobiDB-lite"/>
    </source>
</evidence>
<name>A0A4Y2F369_ARAVE</name>
<keyword evidence="3" id="KW-1185">Reference proteome</keyword>